<evidence type="ECO:0000313" key="14">
    <source>
        <dbReference type="Proteomes" id="UP001558652"/>
    </source>
</evidence>
<dbReference type="GO" id="GO:0005783">
    <property type="term" value="C:endoplasmic reticulum"/>
    <property type="evidence" value="ECO:0007669"/>
    <property type="project" value="UniProtKB-SubCell"/>
</dbReference>
<protein>
    <recommendedName>
        <fullName evidence="12">DNA-directed RNA polymerase subunit 2 hybrid-binding domain-containing protein</fullName>
    </recommendedName>
</protein>
<comment type="subcellular location">
    <subcellularLocation>
        <location evidence="1">Endoplasmic reticulum</location>
    </subcellularLocation>
</comment>
<comment type="similarity">
    <text evidence="4">Belongs to the RNA polymerase beta chain family.</text>
</comment>
<keyword evidence="9" id="KW-0746">Sphingolipid metabolism</keyword>
<proteinExistence type="inferred from homology"/>
<dbReference type="Gene3D" id="2.40.270.10">
    <property type="entry name" value="DNA-directed RNA polymerase, subunit 2, domain 6"/>
    <property type="match status" value="1"/>
</dbReference>
<dbReference type="PROSITE" id="PS01166">
    <property type="entry name" value="RNA_POL_BETA"/>
    <property type="match status" value="1"/>
</dbReference>
<dbReference type="InterPro" id="IPR002347">
    <property type="entry name" value="SDR_fam"/>
</dbReference>
<evidence type="ECO:0000256" key="6">
    <source>
        <dbReference type="ARBA" id="ARBA00022679"/>
    </source>
</evidence>
<evidence type="ECO:0000256" key="3">
    <source>
        <dbReference type="ARBA" id="ARBA00004991"/>
    </source>
</evidence>
<accession>A0ABD0YUB1</accession>
<dbReference type="SUPFAM" id="SSF64484">
    <property type="entry name" value="beta and beta-prime subunits of DNA dependent RNA-polymerase"/>
    <property type="match status" value="1"/>
</dbReference>
<dbReference type="PROSITE" id="PS00061">
    <property type="entry name" value="ADH_SHORT"/>
    <property type="match status" value="1"/>
</dbReference>
<dbReference type="GO" id="GO:0030148">
    <property type="term" value="P:sphingolipid biosynthetic process"/>
    <property type="evidence" value="ECO:0007669"/>
    <property type="project" value="UniProtKB-ARBA"/>
</dbReference>
<dbReference type="GO" id="GO:0000166">
    <property type="term" value="F:nucleotide binding"/>
    <property type="evidence" value="ECO:0007669"/>
    <property type="project" value="UniProtKB-KW"/>
</dbReference>
<comment type="pathway">
    <text evidence="3">Sphingolipid metabolism.</text>
</comment>
<comment type="caution">
    <text evidence="13">The sequence shown here is derived from an EMBL/GenBank/DDBJ whole genome shotgun (WGS) entry which is preliminary data.</text>
</comment>
<dbReference type="InterPro" id="IPR037033">
    <property type="entry name" value="DNA-dir_RNAP_su2_hyb_sf"/>
</dbReference>
<dbReference type="Pfam" id="PF00106">
    <property type="entry name" value="adh_short"/>
    <property type="match status" value="1"/>
</dbReference>
<comment type="pathway">
    <text evidence="2">Lipid metabolism; sphingolipid metabolism.</text>
</comment>
<gene>
    <name evidence="13" type="ORF">AAG570_006327</name>
</gene>
<keyword evidence="9" id="KW-0443">Lipid metabolism</keyword>
<evidence type="ECO:0000256" key="10">
    <source>
        <dbReference type="ARBA" id="ARBA00023002"/>
    </source>
</evidence>
<dbReference type="Gene3D" id="3.40.50.720">
    <property type="entry name" value="NAD(P)-binding Rossmann-like Domain"/>
    <property type="match status" value="1"/>
</dbReference>
<sequence length="724" mass="79924">MFEKNTKQVTVEPDPDLVSKIPMVLASLGMQPLSSTGMLNAKSCYTVLLDGRVIGRVAHSMAQRFVAKLRNFKIKGEKMGKQTMGTPCHTWHIQAETKLYRLQTPSSPLFRPVHYDLIGLDDFAMGVNAIVAVISYTGYDMEDAMIINKASLERGFAAGSILKSEFIELKSSNSYFGLDPTKPHLSQTLGEDGLPFPGIILREKDPYYCYYDGDRGLYVTGEYHNKEDAIVHNVRLCGAFPGTKELIKACVTMRIPRNPSVGDKFASRAGQKGICSQKWPAEDLPFTESGLVPDIVFNPHAMMIECMAGKSAAIHGLVHDATPFTFSENDTAINYFGKLLQKGGYNYYGTEKMFSGIDGREMTADIFFGVVHYQRLRHMVSDKWQALICRTCGTLLGPSFTMSSQNEDQVTRALSCHLCGTSGKIEKLDIPYIFKYLVAQLASITGGSSGIGKSLACEAARRGADVTIVARNEEKLGKAREEILKACNHSDQKVNVLSLNVAGNYDEIEKAFNKLEVDIGPVFCLINCAGAAICGTLEDITASEIKRIHELNFLGSVYPTKAIVESMKARGYGHITFVSSQAAFLGIYGFAPYSASKYALRGLAEGLQMEVAIHGVKVTIAYPPDTDTPGFAEEEKTKPKETKLICKTSGLFSPHKVAKKILDDTMSNQLGHPNNKKSIALPVKNRRRKYYEIQKQTSKCKEGLKPIEYGLLKPVHLRHLVNEY</sequence>
<evidence type="ECO:0000256" key="4">
    <source>
        <dbReference type="ARBA" id="ARBA00006835"/>
    </source>
</evidence>
<dbReference type="EMBL" id="JBFDAA010000002">
    <property type="protein sequence ID" value="KAL1139341.1"/>
    <property type="molecule type" value="Genomic_DNA"/>
</dbReference>
<dbReference type="GO" id="GO:0016020">
    <property type="term" value="C:membrane"/>
    <property type="evidence" value="ECO:0007669"/>
    <property type="project" value="GOC"/>
</dbReference>
<dbReference type="SUPFAM" id="SSF51735">
    <property type="entry name" value="NAD(P)-binding Rossmann-fold domains"/>
    <property type="match status" value="1"/>
</dbReference>
<evidence type="ECO:0000256" key="1">
    <source>
        <dbReference type="ARBA" id="ARBA00004240"/>
    </source>
</evidence>
<evidence type="ECO:0000256" key="2">
    <source>
        <dbReference type="ARBA" id="ARBA00004760"/>
    </source>
</evidence>
<dbReference type="PRINTS" id="PR00081">
    <property type="entry name" value="GDHRDH"/>
</dbReference>
<dbReference type="FunFam" id="3.40.50.720:FF:000468">
    <property type="entry name" value="Short-chain dehydrogenase, putative"/>
    <property type="match status" value="1"/>
</dbReference>
<dbReference type="InterPro" id="IPR014724">
    <property type="entry name" value="RNA_pol_RPB2_OB-fold"/>
</dbReference>
<name>A0ABD0YUB1_9HEMI</name>
<evidence type="ECO:0000256" key="7">
    <source>
        <dbReference type="ARBA" id="ARBA00022695"/>
    </source>
</evidence>
<dbReference type="Gene3D" id="2.40.50.150">
    <property type="match status" value="1"/>
</dbReference>
<dbReference type="AlphaFoldDB" id="A0ABD0YUB1"/>
<dbReference type="PANTHER" id="PTHR20856">
    <property type="entry name" value="DNA-DIRECTED RNA POLYMERASE I SUBUNIT 2"/>
    <property type="match status" value="1"/>
</dbReference>
<dbReference type="CDD" id="cd08939">
    <property type="entry name" value="KDSR-like_SDR_c"/>
    <property type="match status" value="1"/>
</dbReference>
<keyword evidence="7" id="KW-0548">Nucleotidyltransferase</keyword>
<keyword evidence="10" id="KW-0560">Oxidoreductase</keyword>
<dbReference type="InterPro" id="IPR020904">
    <property type="entry name" value="Sc_DH/Rdtase_CS"/>
</dbReference>
<dbReference type="GO" id="GO:0016491">
    <property type="term" value="F:oxidoreductase activity"/>
    <property type="evidence" value="ECO:0007669"/>
    <property type="project" value="UniProtKB-KW"/>
</dbReference>
<reference evidence="13 14" key="1">
    <citation type="submission" date="2024-07" db="EMBL/GenBank/DDBJ databases">
        <title>Chromosome-level genome assembly of the water stick insect Ranatra chinensis (Heteroptera: Nepidae).</title>
        <authorList>
            <person name="Liu X."/>
        </authorList>
    </citation>
    <scope>NUCLEOTIDE SEQUENCE [LARGE SCALE GENOMIC DNA]</scope>
    <source>
        <strain evidence="13">Cailab_2021Rc</strain>
        <tissue evidence="13">Muscle</tissue>
    </source>
</reference>
<dbReference type="GO" id="GO:0000428">
    <property type="term" value="C:DNA-directed RNA polymerase complex"/>
    <property type="evidence" value="ECO:0007669"/>
    <property type="project" value="UniProtKB-KW"/>
</dbReference>
<organism evidence="13 14">
    <name type="scientific">Ranatra chinensis</name>
    <dbReference type="NCBI Taxonomy" id="642074"/>
    <lineage>
        <taxon>Eukaryota</taxon>
        <taxon>Metazoa</taxon>
        <taxon>Ecdysozoa</taxon>
        <taxon>Arthropoda</taxon>
        <taxon>Hexapoda</taxon>
        <taxon>Insecta</taxon>
        <taxon>Pterygota</taxon>
        <taxon>Neoptera</taxon>
        <taxon>Paraneoptera</taxon>
        <taxon>Hemiptera</taxon>
        <taxon>Heteroptera</taxon>
        <taxon>Panheteroptera</taxon>
        <taxon>Nepomorpha</taxon>
        <taxon>Nepidae</taxon>
        <taxon>Ranatrinae</taxon>
        <taxon>Ranatra</taxon>
    </lineage>
</organism>
<feature type="domain" description="DNA-directed RNA polymerase subunit 2 hybrid-binding" evidence="12">
    <location>
        <begin position="76"/>
        <end position="386"/>
    </location>
</feature>
<dbReference type="GO" id="GO:0016779">
    <property type="term" value="F:nucleotidyltransferase activity"/>
    <property type="evidence" value="ECO:0007669"/>
    <property type="project" value="UniProtKB-KW"/>
</dbReference>
<evidence type="ECO:0000256" key="5">
    <source>
        <dbReference type="ARBA" id="ARBA00022478"/>
    </source>
</evidence>
<evidence type="ECO:0000256" key="11">
    <source>
        <dbReference type="ARBA" id="ARBA00023163"/>
    </source>
</evidence>
<keyword evidence="14" id="KW-1185">Reference proteome</keyword>
<evidence type="ECO:0000259" key="12">
    <source>
        <dbReference type="Pfam" id="PF00562"/>
    </source>
</evidence>
<evidence type="ECO:0000313" key="13">
    <source>
        <dbReference type="EMBL" id="KAL1139341.1"/>
    </source>
</evidence>
<evidence type="ECO:0000256" key="8">
    <source>
        <dbReference type="ARBA" id="ARBA00022741"/>
    </source>
</evidence>
<dbReference type="InterPro" id="IPR007120">
    <property type="entry name" value="DNA-dir_RNAP_su2_dom"/>
</dbReference>
<keyword evidence="5" id="KW-0240">DNA-directed RNA polymerase</keyword>
<dbReference type="InterPro" id="IPR045022">
    <property type="entry name" value="KDSR-like"/>
</dbReference>
<dbReference type="InterPro" id="IPR007121">
    <property type="entry name" value="RNA_pol_bsu_CS"/>
</dbReference>
<evidence type="ECO:0000256" key="9">
    <source>
        <dbReference type="ARBA" id="ARBA00022919"/>
    </source>
</evidence>
<dbReference type="InterPro" id="IPR015712">
    <property type="entry name" value="DNA-dir_RNA_pol_su2"/>
</dbReference>
<keyword evidence="11" id="KW-0804">Transcription</keyword>
<dbReference type="Pfam" id="PF00562">
    <property type="entry name" value="RNA_pol_Rpb2_6"/>
    <property type="match status" value="1"/>
</dbReference>
<dbReference type="Proteomes" id="UP001558652">
    <property type="component" value="Unassembled WGS sequence"/>
</dbReference>
<dbReference type="InterPro" id="IPR036291">
    <property type="entry name" value="NAD(P)-bd_dom_sf"/>
</dbReference>
<keyword evidence="8" id="KW-0547">Nucleotide-binding</keyword>
<keyword evidence="6" id="KW-0808">Transferase</keyword>